<dbReference type="NCBIfam" id="TIGR01784">
    <property type="entry name" value="T_den_put_tspse"/>
    <property type="match status" value="1"/>
</dbReference>
<accession>A0A3E5DWV1</accession>
<gene>
    <name evidence="1" type="ORF">DWY11_07385</name>
</gene>
<evidence type="ECO:0000313" key="1">
    <source>
        <dbReference type="EMBL" id="RGS16086.1"/>
    </source>
</evidence>
<dbReference type="PANTHER" id="PTHR41317">
    <property type="entry name" value="PD-(D_E)XK NUCLEASE FAMILY TRANSPOSASE"/>
    <property type="match status" value="1"/>
</dbReference>
<organism evidence="1 2">
    <name type="scientific">Segatella copri</name>
    <dbReference type="NCBI Taxonomy" id="165179"/>
    <lineage>
        <taxon>Bacteria</taxon>
        <taxon>Pseudomonadati</taxon>
        <taxon>Bacteroidota</taxon>
        <taxon>Bacteroidia</taxon>
        <taxon>Bacteroidales</taxon>
        <taxon>Prevotellaceae</taxon>
        <taxon>Segatella</taxon>
    </lineage>
</organism>
<dbReference type="Proteomes" id="UP000283872">
    <property type="component" value="Unassembled WGS sequence"/>
</dbReference>
<comment type="caution">
    <text evidence="1">The sequence shown here is derived from an EMBL/GenBank/DDBJ whole genome shotgun (WGS) entry which is preliminary data.</text>
</comment>
<evidence type="ECO:0000313" key="2">
    <source>
        <dbReference type="Proteomes" id="UP000283872"/>
    </source>
</evidence>
<reference evidence="1 2" key="1">
    <citation type="submission" date="2018-08" db="EMBL/GenBank/DDBJ databases">
        <title>A genome reference for cultivated species of the human gut microbiota.</title>
        <authorList>
            <person name="Zou Y."/>
            <person name="Xue W."/>
            <person name="Luo G."/>
        </authorList>
    </citation>
    <scope>NUCLEOTIDE SEQUENCE [LARGE SCALE GENOMIC DNA]</scope>
    <source>
        <strain evidence="1 2">AF24-12</strain>
    </source>
</reference>
<dbReference type="InterPro" id="IPR010106">
    <property type="entry name" value="RpnA"/>
</dbReference>
<protein>
    <submittedName>
        <fullName evidence="1">Rpn family recombination-promoting nuclease/putative transposase</fullName>
    </submittedName>
</protein>
<dbReference type="Pfam" id="PF12784">
    <property type="entry name" value="PDDEXK_2"/>
    <property type="match status" value="1"/>
</dbReference>
<dbReference type="EMBL" id="QRVA01000014">
    <property type="protein sequence ID" value="RGS16086.1"/>
    <property type="molecule type" value="Genomic_DNA"/>
</dbReference>
<dbReference type="PANTHER" id="PTHR41317:SF1">
    <property type="entry name" value="PD-(D_E)XK NUCLEASE FAMILY TRANSPOSASE"/>
    <property type="match status" value="1"/>
</dbReference>
<proteinExistence type="predicted"/>
<name>A0A3E5DWV1_9BACT</name>
<dbReference type="AlphaFoldDB" id="A0A3E5DWV1"/>
<sequence length="284" mass="33548">MTHKIINGMARYIDPRVDWAFKRIFGSEDTKECLITFLNGLFDGELVIKDVTFGKTEKLGLRPDERGVIFDVYCVTDKGKHIIVEMQKKEQDYFADRALYYTARAIVEQGIKGEWDYHLAPVYTICFMDFKSDNPMLDGFRTDLVLTDLRTRQRLSDRMRIVYLQLPLFTKQSEECMDIFDCWIYIIKNMNMFEQMPFREKYPVFRKLAEIGDLRKLSREEQELYDEDIKNMRDIYATRMFDIHKEKKETALRLLCMGLTLEQVAAGTQLPLEEVSKLAKSQID</sequence>